<protein>
    <recommendedName>
        <fullName evidence="1">Extradiol ring-cleavage dioxygenase class III enzyme subunit B domain-containing protein</fullName>
    </recommendedName>
</protein>
<evidence type="ECO:0000313" key="3">
    <source>
        <dbReference type="Proteomes" id="UP000237755"/>
    </source>
</evidence>
<sequence>MVYVSQTLCLSHSPGFARDDEEQFGDNFRAGLVQVRDAVRAFKPTLVVFFGSDHRRSFTDNLPAISVVYSAEGLGDLRSPTGPYDVPVDVAKTLVAELIARDFDIAVTRHVALDHGFGQTVADVIGALNSVPIVPIFINCATPPLARPARAVALGKAVGEILTDFDERVLYIGSGGLSHNPPTLALVAEGLPEHERKRISAEHREAAKDMIRPDWDEAFISSLADADTAWAEHLEQADLDPAGVGVNEVRTWLAAHAAGGKALDRVAYEPVREWLTGMGIAMSDFSAHR</sequence>
<evidence type="ECO:0000259" key="1">
    <source>
        <dbReference type="Pfam" id="PF02900"/>
    </source>
</evidence>
<evidence type="ECO:0000313" key="2">
    <source>
        <dbReference type="EMBL" id="PPL17198.1"/>
    </source>
</evidence>
<dbReference type="RefSeq" id="WP_161498734.1">
    <property type="nucleotide sequence ID" value="NZ_MPZN01000039.1"/>
</dbReference>
<dbReference type="Gene3D" id="3.40.830.10">
    <property type="entry name" value="LigB-like"/>
    <property type="match status" value="1"/>
</dbReference>
<dbReference type="Proteomes" id="UP000237755">
    <property type="component" value="Unassembled WGS sequence"/>
</dbReference>
<accession>A0ABX5AV97</accession>
<organism evidence="2 3">
    <name type="scientific">Microterricola pindariensis</name>
    <dbReference type="NCBI Taxonomy" id="478010"/>
    <lineage>
        <taxon>Bacteria</taxon>
        <taxon>Bacillati</taxon>
        <taxon>Actinomycetota</taxon>
        <taxon>Actinomycetes</taxon>
        <taxon>Micrococcales</taxon>
        <taxon>Microbacteriaceae</taxon>
        <taxon>Microterricola</taxon>
    </lineage>
</organism>
<dbReference type="SUPFAM" id="SSF53213">
    <property type="entry name" value="LigB-like"/>
    <property type="match status" value="1"/>
</dbReference>
<proteinExistence type="predicted"/>
<dbReference type="Pfam" id="PF02900">
    <property type="entry name" value="LigB"/>
    <property type="match status" value="1"/>
</dbReference>
<reference evidence="2 3" key="1">
    <citation type="journal article" date="2008" name="Int. J. Syst. Evol. Microbiol.">
        <title>Leifsonia pindariensis sp. nov., isolated from the Pindari glacier of the Indian Himalayas, and emended description of the genus Leifsonia.</title>
        <authorList>
            <person name="Reddy G.S."/>
            <person name="Prabagaran S.R."/>
            <person name="Shivaji S."/>
        </authorList>
    </citation>
    <scope>NUCLEOTIDE SEQUENCE [LARGE SCALE GENOMIC DNA]</scope>
    <source>
        <strain evidence="2 3">PON 10</strain>
    </source>
</reference>
<keyword evidence="3" id="KW-1185">Reference proteome</keyword>
<gene>
    <name evidence="2" type="ORF">GY24_11745</name>
</gene>
<name>A0ABX5AV97_9MICO</name>
<dbReference type="NCBIfam" id="NF009909">
    <property type="entry name" value="PRK13370.1-3"/>
    <property type="match status" value="1"/>
</dbReference>
<dbReference type="EMBL" id="MPZN01000039">
    <property type="protein sequence ID" value="PPL17198.1"/>
    <property type="molecule type" value="Genomic_DNA"/>
</dbReference>
<comment type="caution">
    <text evidence="2">The sequence shown here is derived from an EMBL/GenBank/DDBJ whole genome shotgun (WGS) entry which is preliminary data.</text>
</comment>
<feature type="domain" description="Extradiol ring-cleavage dioxygenase class III enzyme subunit B" evidence="1">
    <location>
        <begin position="7"/>
        <end position="262"/>
    </location>
</feature>
<dbReference type="InterPro" id="IPR004183">
    <property type="entry name" value="Xdiol_dOase_suB"/>
</dbReference>